<proteinExistence type="predicted"/>
<dbReference type="Proteomes" id="UP001215280">
    <property type="component" value="Unassembled WGS sequence"/>
</dbReference>
<keyword evidence="2" id="KW-1185">Reference proteome</keyword>
<name>A0AAD7HIW0_9AGAR</name>
<reference evidence="1" key="1">
    <citation type="submission" date="2023-03" db="EMBL/GenBank/DDBJ databases">
        <title>Massive genome expansion in bonnet fungi (Mycena s.s.) driven by repeated elements and novel gene families across ecological guilds.</title>
        <authorList>
            <consortium name="Lawrence Berkeley National Laboratory"/>
            <person name="Harder C.B."/>
            <person name="Miyauchi S."/>
            <person name="Viragh M."/>
            <person name="Kuo A."/>
            <person name="Thoen E."/>
            <person name="Andreopoulos B."/>
            <person name="Lu D."/>
            <person name="Skrede I."/>
            <person name="Drula E."/>
            <person name="Henrissat B."/>
            <person name="Morin E."/>
            <person name="Kohler A."/>
            <person name="Barry K."/>
            <person name="LaButti K."/>
            <person name="Morin E."/>
            <person name="Salamov A."/>
            <person name="Lipzen A."/>
            <person name="Mereny Z."/>
            <person name="Hegedus B."/>
            <person name="Baldrian P."/>
            <person name="Stursova M."/>
            <person name="Weitz H."/>
            <person name="Taylor A."/>
            <person name="Grigoriev I.V."/>
            <person name="Nagy L.G."/>
            <person name="Martin F."/>
            <person name="Kauserud H."/>
        </authorList>
    </citation>
    <scope>NUCLEOTIDE SEQUENCE</scope>
    <source>
        <strain evidence="1">CBHHK188m</strain>
    </source>
</reference>
<accession>A0AAD7HIW0</accession>
<evidence type="ECO:0000313" key="1">
    <source>
        <dbReference type="EMBL" id="KAJ7720847.1"/>
    </source>
</evidence>
<protein>
    <submittedName>
        <fullName evidence="1">Uncharacterized protein</fullName>
    </submittedName>
</protein>
<evidence type="ECO:0000313" key="2">
    <source>
        <dbReference type="Proteomes" id="UP001215280"/>
    </source>
</evidence>
<gene>
    <name evidence="1" type="ORF">DFH07DRAFT_784256</name>
</gene>
<comment type="caution">
    <text evidence="1">The sequence shown here is derived from an EMBL/GenBank/DDBJ whole genome shotgun (WGS) entry which is preliminary data.</text>
</comment>
<organism evidence="1 2">
    <name type="scientific">Mycena maculata</name>
    <dbReference type="NCBI Taxonomy" id="230809"/>
    <lineage>
        <taxon>Eukaryota</taxon>
        <taxon>Fungi</taxon>
        <taxon>Dikarya</taxon>
        <taxon>Basidiomycota</taxon>
        <taxon>Agaricomycotina</taxon>
        <taxon>Agaricomycetes</taxon>
        <taxon>Agaricomycetidae</taxon>
        <taxon>Agaricales</taxon>
        <taxon>Marasmiineae</taxon>
        <taxon>Mycenaceae</taxon>
        <taxon>Mycena</taxon>
    </lineage>
</organism>
<dbReference type="EMBL" id="JARJLG010000274">
    <property type="protein sequence ID" value="KAJ7720847.1"/>
    <property type="molecule type" value="Genomic_DNA"/>
</dbReference>
<sequence length="231" mass="25421">MGQRAGSMDINRVWSDAQQLYTLINERGEIHRVFGRAWPNGLPACRSLNLAVRALMAWAWAGLGLSSATLHVLTVENVHIATFQDTISIPFPHHSLQDVPANPIAVIDGDYEGRTAEFKSHSSGFLCPFMRGFVHYNYTTSIPSSPARIHFQGQAQLPKPKPESAMFFEFGFGLGHLLGGDFSLIQLPTPFTPIRLQIMSQARSIFRLPRANGLGKPSNGLAAEKVALLQN</sequence>
<dbReference type="AlphaFoldDB" id="A0AAD7HIW0"/>